<dbReference type="GO" id="GO:0006011">
    <property type="term" value="P:UDP-alpha-D-glucose metabolic process"/>
    <property type="evidence" value="ECO:0007669"/>
    <property type="project" value="InterPro"/>
</dbReference>
<evidence type="ECO:0000256" key="8">
    <source>
        <dbReference type="ARBA" id="ARBA00047432"/>
    </source>
</evidence>
<evidence type="ECO:0000256" key="4">
    <source>
        <dbReference type="ARBA" id="ARBA00019048"/>
    </source>
</evidence>
<evidence type="ECO:0000256" key="1">
    <source>
        <dbReference type="ARBA" id="ARBA00010401"/>
    </source>
</evidence>
<dbReference type="AlphaFoldDB" id="A0A3P7LQM8"/>
<evidence type="ECO:0000256" key="6">
    <source>
        <dbReference type="ARBA" id="ARBA00022695"/>
    </source>
</evidence>
<dbReference type="Pfam" id="PF01704">
    <property type="entry name" value="UDPGP"/>
    <property type="match status" value="1"/>
</dbReference>
<comment type="function">
    <text evidence="7">UTP--glucose-1-phosphate uridylyltransferase catalyzing the conversion of glucose-1-phosphate into UDP-glucose, a crucial precursor for the production of glycogen.</text>
</comment>
<dbReference type="EC" id="2.7.7.9" evidence="3"/>
<comment type="similarity">
    <text evidence="1">Belongs to the UDPGP type 1 family.</text>
</comment>
<evidence type="ECO:0000256" key="5">
    <source>
        <dbReference type="ARBA" id="ARBA00022679"/>
    </source>
</evidence>
<dbReference type="OrthoDB" id="932129at2759"/>
<organism evidence="9 10">
    <name type="scientific">Strongylus vulgaris</name>
    <name type="common">Blood worm</name>
    <dbReference type="NCBI Taxonomy" id="40348"/>
    <lineage>
        <taxon>Eukaryota</taxon>
        <taxon>Metazoa</taxon>
        <taxon>Ecdysozoa</taxon>
        <taxon>Nematoda</taxon>
        <taxon>Chromadorea</taxon>
        <taxon>Rhabditida</taxon>
        <taxon>Rhabditina</taxon>
        <taxon>Rhabditomorpha</taxon>
        <taxon>Strongyloidea</taxon>
        <taxon>Strongylidae</taxon>
        <taxon>Strongylus</taxon>
    </lineage>
</organism>
<protein>
    <recommendedName>
        <fullName evidence="4">UTP--glucose-1-phosphate uridylyltransferase</fullName>
        <ecNumber evidence="3">2.7.7.9</ecNumber>
    </recommendedName>
</protein>
<evidence type="ECO:0000256" key="7">
    <source>
        <dbReference type="ARBA" id="ARBA00023579"/>
    </source>
</evidence>
<name>A0A3P7LQM8_STRVU</name>
<dbReference type="SUPFAM" id="SSF53448">
    <property type="entry name" value="Nucleotide-diphospho-sugar transferases"/>
    <property type="match status" value="1"/>
</dbReference>
<dbReference type="Proteomes" id="UP000270094">
    <property type="component" value="Unassembled WGS sequence"/>
</dbReference>
<dbReference type="GO" id="GO:0003983">
    <property type="term" value="F:UTP:glucose-1-phosphate uridylyltransferase activity"/>
    <property type="evidence" value="ECO:0007669"/>
    <property type="project" value="UniProtKB-EC"/>
</dbReference>
<keyword evidence="5" id="KW-0808">Transferase</keyword>
<dbReference type="EMBL" id="UYYB01113348">
    <property type="protein sequence ID" value="VDM81528.1"/>
    <property type="molecule type" value="Genomic_DNA"/>
</dbReference>
<comment type="catalytic activity">
    <reaction evidence="8">
        <text>alpha-D-glucose 1-phosphate + UTP + H(+) = UDP-alpha-D-glucose + diphosphate</text>
        <dbReference type="Rhea" id="RHEA:19889"/>
        <dbReference type="ChEBI" id="CHEBI:15378"/>
        <dbReference type="ChEBI" id="CHEBI:33019"/>
        <dbReference type="ChEBI" id="CHEBI:46398"/>
        <dbReference type="ChEBI" id="CHEBI:58601"/>
        <dbReference type="ChEBI" id="CHEBI:58885"/>
        <dbReference type="EC" id="2.7.7.9"/>
    </reaction>
    <physiologicalReaction direction="left-to-right" evidence="8">
        <dbReference type="Rhea" id="RHEA:19890"/>
    </physiologicalReaction>
</comment>
<dbReference type="GO" id="GO:0005978">
    <property type="term" value="P:glycogen biosynthetic process"/>
    <property type="evidence" value="ECO:0007669"/>
    <property type="project" value="UniProtKB-UniPathway"/>
</dbReference>
<reference evidence="9 10" key="1">
    <citation type="submission" date="2018-11" db="EMBL/GenBank/DDBJ databases">
        <authorList>
            <consortium name="Pathogen Informatics"/>
        </authorList>
    </citation>
    <scope>NUCLEOTIDE SEQUENCE [LARGE SCALE GENOMIC DNA]</scope>
</reference>
<dbReference type="InterPro" id="IPR016267">
    <property type="entry name" value="UDPGP_trans"/>
</dbReference>
<evidence type="ECO:0000256" key="3">
    <source>
        <dbReference type="ARBA" id="ARBA00012415"/>
    </source>
</evidence>
<keyword evidence="10" id="KW-1185">Reference proteome</keyword>
<dbReference type="Gene3D" id="3.90.550.10">
    <property type="entry name" value="Spore Coat Polysaccharide Biosynthesis Protein SpsA, Chain A"/>
    <property type="match status" value="2"/>
</dbReference>
<sequence length="183" mass="20839">MHISAEKKEELIKKLDEFFARTVEISPSEANVFRQLYRQFLEETHYIDWNSWKFIADDVQRNHADLASFDPTRKDVLDRLVVVKLNGGLGTTMGCDGPKSFIKVKENLSFLDIARQQHETFCQSKCPRIWADTLLPVEGTDTNQEWYPPGHGNIFQALSASGVLDELLGQGKVITTSVLRKVL</sequence>
<comment type="subunit">
    <text evidence="2">Homooctamer.</text>
</comment>
<accession>A0A3P7LQM8</accession>
<keyword evidence="6" id="KW-0548">Nucleotidyltransferase</keyword>
<proteinExistence type="inferred from homology"/>
<evidence type="ECO:0000313" key="9">
    <source>
        <dbReference type="EMBL" id="VDM81528.1"/>
    </source>
</evidence>
<dbReference type="UniPathway" id="UPA00164"/>
<dbReference type="PANTHER" id="PTHR43511">
    <property type="match status" value="1"/>
</dbReference>
<evidence type="ECO:0000256" key="2">
    <source>
        <dbReference type="ARBA" id="ARBA00011823"/>
    </source>
</evidence>
<evidence type="ECO:0000313" key="10">
    <source>
        <dbReference type="Proteomes" id="UP000270094"/>
    </source>
</evidence>
<dbReference type="InterPro" id="IPR002618">
    <property type="entry name" value="UDPGP_fam"/>
</dbReference>
<gene>
    <name evidence="9" type="ORF">SVUK_LOCUS16526</name>
</gene>
<dbReference type="InterPro" id="IPR029044">
    <property type="entry name" value="Nucleotide-diphossugar_trans"/>
</dbReference>